<dbReference type="HAMAP" id="MF_00735">
    <property type="entry name" value="Methyltr_PrmA"/>
    <property type="match status" value="1"/>
</dbReference>
<evidence type="ECO:0000313" key="8">
    <source>
        <dbReference type="Proteomes" id="UP000230956"/>
    </source>
</evidence>
<protein>
    <recommendedName>
        <fullName evidence="6">Ribosomal protein L11 methyltransferase</fullName>
        <shortName evidence="6">L11 Mtase</shortName>
        <ecNumber evidence="6">2.1.1.-</ecNumber>
    </recommendedName>
</protein>
<evidence type="ECO:0000256" key="6">
    <source>
        <dbReference type="HAMAP-Rule" id="MF_00735"/>
    </source>
</evidence>
<dbReference type="EC" id="2.1.1.-" evidence="6"/>
<comment type="similarity">
    <text evidence="1 6">Belongs to the methyltransferase superfamily. PrmA family.</text>
</comment>
<reference evidence="8" key="1">
    <citation type="submission" date="2017-09" db="EMBL/GenBank/DDBJ databases">
        <title>Depth-based differentiation of microbial function through sediment-hosted aquifers and enrichment of novel symbionts in the deep terrestrial subsurface.</title>
        <authorList>
            <person name="Probst A.J."/>
            <person name="Ladd B."/>
            <person name="Jarett J.K."/>
            <person name="Geller-Mcgrath D.E."/>
            <person name="Sieber C.M.K."/>
            <person name="Emerson J.B."/>
            <person name="Anantharaman K."/>
            <person name="Thomas B.C."/>
            <person name="Malmstrom R."/>
            <person name="Stieglmeier M."/>
            <person name="Klingl A."/>
            <person name="Woyke T."/>
            <person name="Ryan C.M."/>
            <person name="Banfield J.F."/>
        </authorList>
    </citation>
    <scope>NUCLEOTIDE SEQUENCE [LARGE SCALE GENOMIC DNA]</scope>
</reference>
<dbReference type="Pfam" id="PF06325">
    <property type="entry name" value="PrmA"/>
    <property type="match status" value="1"/>
</dbReference>
<feature type="binding site" evidence="6">
    <location>
        <position position="158"/>
    </location>
    <ligand>
        <name>S-adenosyl-L-methionine</name>
        <dbReference type="ChEBI" id="CHEBI:59789"/>
    </ligand>
</feature>
<evidence type="ECO:0000256" key="4">
    <source>
        <dbReference type="ARBA" id="ARBA00022679"/>
    </source>
</evidence>
<organism evidence="7 8">
    <name type="scientific">Candidatus Aquicultor secundus</name>
    <dbReference type="NCBI Taxonomy" id="1973895"/>
    <lineage>
        <taxon>Bacteria</taxon>
        <taxon>Bacillati</taxon>
        <taxon>Actinomycetota</taxon>
        <taxon>Candidatus Aquicultoria</taxon>
        <taxon>Candidatus Aquicultorales</taxon>
        <taxon>Candidatus Aquicultoraceae</taxon>
        <taxon>Candidatus Aquicultor</taxon>
    </lineage>
</organism>
<keyword evidence="7" id="KW-0687">Ribonucleoprotein</keyword>
<comment type="catalytic activity">
    <reaction evidence="6">
        <text>L-lysyl-[protein] + 3 S-adenosyl-L-methionine = N(6),N(6),N(6)-trimethyl-L-lysyl-[protein] + 3 S-adenosyl-L-homocysteine + 3 H(+)</text>
        <dbReference type="Rhea" id="RHEA:54192"/>
        <dbReference type="Rhea" id="RHEA-COMP:9752"/>
        <dbReference type="Rhea" id="RHEA-COMP:13826"/>
        <dbReference type="ChEBI" id="CHEBI:15378"/>
        <dbReference type="ChEBI" id="CHEBI:29969"/>
        <dbReference type="ChEBI" id="CHEBI:57856"/>
        <dbReference type="ChEBI" id="CHEBI:59789"/>
        <dbReference type="ChEBI" id="CHEBI:61961"/>
    </reaction>
</comment>
<dbReference type="PANTHER" id="PTHR43648:SF1">
    <property type="entry name" value="ELECTRON TRANSFER FLAVOPROTEIN BETA SUBUNIT LYSINE METHYLTRANSFERASE"/>
    <property type="match status" value="1"/>
</dbReference>
<keyword evidence="3 6" id="KW-0489">Methyltransferase</keyword>
<feature type="binding site" evidence="6">
    <location>
        <position position="137"/>
    </location>
    <ligand>
        <name>S-adenosyl-L-methionine</name>
        <dbReference type="ChEBI" id="CHEBI:59789"/>
    </ligand>
</feature>
<dbReference type="GO" id="GO:0016279">
    <property type="term" value="F:protein-lysine N-methyltransferase activity"/>
    <property type="evidence" value="ECO:0007669"/>
    <property type="project" value="RHEA"/>
</dbReference>
<gene>
    <name evidence="6 7" type="primary">prmA</name>
    <name evidence="7" type="ORF">COY37_11635</name>
</gene>
<dbReference type="InterPro" id="IPR050078">
    <property type="entry name" value="Ribosomal_L11_MeTrfase_PrmA"/>
</dbReference>
<proteinExistence type="inferred from homology"/>
<evidence type="ECO:0000256" key="3">
    <source>
        <dbReference type="ARBA" id="ARBA00022603"/>
    </source>
</evidence>
<dbReference type="GO" id="GO:0005840">
    <property type="term" value="C:ribosome"/>
    <property type="evidence" value="ECO:0007669"/>
    <property type="project" value="UniProtKB-KW"/>
</dbReference>
<dbReference type="RefSeq" id="WP_286977663.1">
    <property type="nucleotide sequence ID" value="NZ_PEXG01000177.1"/>
</dbReference>
<dbReference type="EMBL" id="PFNG01000273">
    <property type="protein sequence ID" value="PIZ34593.1"/>
    <property type="molecule type" value="Genomic_DNA"/>
</dbReference>
<dbReference type="GO" id="GO:0005737">
    <property type="term" value="C:cytoplasm"/>
    <property type="evidence" value="ECO:0007669"/>
    <property type="project" value="UniProtKB-SubCell"/>
</dbReference>
<keyword evidence="4 6" id="KW-0808">Transferase</keyword>
<comment type="subcellular location">
    <subcellularLocation>
        <location evidence="6">Cytoplasm</location>
    </subcellularLocation>
</comment>
<dbReference type="Gene3D" id="3.40.50.150">
    <property type="entry name" value="Vaccinia Virus protein VP39"/>
    <property type="match status" value="1"/>
</dbReference>
<comment type="caution">
    <text evidence="7">The sequence shown here is derived from an EMBL/GenBank/DDBJ whole genome shotgun (WGS) entry which is preliminary data.</text>
</comment>
<evidence type="ECO:0000256" key="5">
    <source>
        <dbReference type="ARBA" id="ARBA00022691"/>
    </source>
</evidence>
<evidence type="ECO:0000256" key="1">
    <source>
        <dbReference type="ARBA" id="ARBA00009741"/>
    </source>
</evidence>
<dbReference type="CDD" id="cd02440">
    <property type="entry name" value="AdoMet_MTases"/>
    <property type="match status" value="1"/>
</dbReference>
<sequence length="287" mass="30627">MNWLKVEVLVHPEAAEVLSAAMLDLSPSGIQVDEQGRNMLITAYIPDSSFIDDARLTVQDTLLTAASQGLQTGPGLITVTSITDEDWVENYKKHFKPIRIGRFLIKPSWEAVEASPGDLVIRLDPGLAFGTGSHPTTEGCLIFLQEFMTGGETVFDLGTGSGILSIAAAKLGARRVIAIDNDPQAITVARENAEKNGVADKIEFSVADFAAISTIGADLMVANLTAPLIIDFLEDIPGKVQGLKILIASGIMVEQRAGVIRALGKAGFTVEEILTKGEWVSLVSKLV</sequence>
<dbReference type="NCBIfam" id="TIGR00406">
    <property type="entry name" value="prmA"/>
    <property type="match status" value="1"/>
</dbReference>
<feature type="binding site" evidence="6">
    <location>
        <position position="223"/>
    </location>
    <ligand>
        <name>S-adenosyl-L-methionine</name>
        <dbReference type="ChEBI" id="CHEBI:59789"/>
    </ligand>
</feature>
<comment type="function">
    <text evidence="6">Methylates ribosomal protein L11.</text>
</comment>
<accession>A0A2M7T4P9</accession>
<keyword evidence="2 6" id="KW-0963">Cytoplasm</keyword>
<dbReference type="GO" id="GO:0032259">
    <property type="term" value="P:methylation"/>
    <property type="evidence" value="ECO:0007669"/>
    <property type="project" value="UniProtKB-KW"/>
</dbReference>
<dbReference type="PANTHER" id="PTHR43648">
    <property type="entry name" value="ELECTRON TRANSFER FLAVOPROTEIN BETA SUBUNIT LYSINE METHYLTRANSFERASE"/>
    <property type="match status" value="1"/>
</dbReference>
<dbReference type="InterPro" id="IPR004498">
    <property type="entry name" value="Ribosomal_PrmA_MeTrfase"/>
</dbReference>
<feature type="binding site" evidence="6">
    <location>
        <position position="180"/>
    </location>
    <ligand>
        <name>S-adenosyl-L-methionine</name>
        <dbReference type="ChEBI" id="CHEBI:59789"/>
    </ligand>
</feature>
<evidence type="ECO:0000256" key="2">
    <source>
        <dbReference type="ARBA" id="ARBA00022490"/>
    </source>
</evidence>
<dbReference type="SUPFAM" id="SSF53335">
    <property type="entry name" value="S-adenosyl-L-methionine-dependent methyltransferases"/>
    <property type="match status" value="1"/>
</dbReference>
<keyword evidence="5 6" id="KW-0949">S-adenosyl-L-methionine</keyword>
<dbReference type="AlphaFoldDB" id="A0A2M7T4P9"/>
<dbReference type="Proteomes" id="UP000230956">
    <property type="component" value="Unassembled WGS sequence"/>
</dbReference>
<keyword evidence="7" id="KW-0689">Ribosomal protein</keyword>
<dbReference type="PIRSF" id="PIRSF000401">
    <property type="entry name" value="RPL11_MTase"/>
    <property type="match status" value="1"/>
</dbReference>
<name>A0A2M7T4P9_9ACTN</name>
<evidence type="ECO:0000313" key="7">
    <source>
        <dbReference type="EMBL" id="PIZ34593.1"/>
    </source>
</evidence>
<dbReference type="InterPro" id="IPR029063">
    <property type="entry name" value="SAM-dependent_MTases_sf"/>
</dbReference>